<evidence type="ECO:0000256" key="1">
    <source>
        <dbReference type="SAM" id="Phobius"/>
    </source>
</evidence>
<keyword evidence="1" id="KW-0812">Transmembrane</keyword>
<keyword evidence="3" id="KW-1185">Reference proteome</keyword>
<gene>
    <name evidence="2" type="ORF">JJQ90_16120</name>
</gene>
<feature type="transmembrane region" description="Helical" evidence="1">
    <location>
        <begin position="69"/>
        <end position="90"/>
    </location>
</feature>
<dbReference type="RefSeq" id="WP_216877112.1">
    <property type="nucleotide sequence ID" value="NZ_JAERQM010000004.1"/>
</dbReference>
<sequence length="127" mass="12634">MTMLKWALLGDAAACAASGLLLAGVAGVLAAPLGLPEALLRGAGFFLLPWAGFVALVGRSTQPSRGAVLAIIAVNALWVLDSLLLAGGAFGFVPSHLGQACVMAQAAMAAGFTALQVLALPARQVPA</sequence>
<organism evidence="2 3">
    <name type="scientific">Falsiroseomonas oleicola</name>
    <dbReference type="NCBI Taxonomy" id="2801474"/>
    <lineage>
        <taxon>Bacteria</taxon>
        <taxon>Pseudomonadati</taxon>
        <taxon>Pseudomonadota</taxon>
        <taxon>Alphaproteobacteria</taxon>
        <taxon>Acetobacterales</taxon>
        <taxon>Roseomonadaceae</taxon>
        <taxon>Falsiroseomonas</taxon>
    </lineage>
</organism>
<accession>A0ABS6H9Y6</accession>
<dbReference type="EMBL" id="JAERQM010000004">
    <property type="protein sequence ID" value="MBU8545249.1"/>
    <property type="molecule type" value="Genomic_DNA"/>
</dbReference>
<comment type="caution">
    <text evidence="2">The sequence shown here is derived from an EMBL/GenBank/DDBJ whole genome shotgun (WGS) entry which is preliminary data.</text>
</comment>
<evidence type="ECO:0000313" key="2">
    <source>
        <dbReference type="EMBL" id="MBU8545249.1"/>
    </source>
</evidence>
<reference evidence="2 3" key="1">
    <citation type="submission" date="2021-01" db="EMBL/GenBank/DDBJ databases">
        <title>Roseomonas sp. nov, a bacterium isolated from an oil production mixture in Yumen Oilfield.</title>
        <authorList>
            <person name="Wu D."/>
        </authorList>
    </citation>
    <scope>NUCLEOTIDE SEQUENCE [LARGE SCALE GENOMIC DNA]</scope>
    <source>
        <strain evidence="2 3">ROY-5-3</strain>
    </source>
</reference>
<dbReference type="Proteomes" id="UP000689967">
    <property type="component" value="Unassembled WGS sequence"/>
</dbReference>
<keyword evidence="1" id="KW-1133">Transmembrane helix</keyword>
<proteinExistence type="predicted"/>
<feature type="transmembrane region" description="Helical" evidence="1">
    <location>
        <begin position="40"/>
        <end position="57"/>
    </location>
</feature>
<protein>
    <submittedName>
        <fullName evidence="2">Uncharacterized protein</fullName>
    </submittedName>
</protein>
<evidence type="ECO:0000313" key="3">
    <source>
        <dbReference type="Proteomes" id="UP000689967"/>
    </source>
</evidence>
<keyword evidence="1" id="KW-0472">Membrane</keyword>
<name>A0ABS6H9Y6_9PROT</name>
<feature type="transmembrane region" description="Helical" evidence="1">
    <location>
        <begin position="102"/>
        <end position="122"/>
    </location>
</feature>